<sequence>MNRLFGTGRPKAPKATLEDCVVSSDARCETVEKKIEKLEQELRSISDQMKRAKTPATKNVFKQKAMRLLQQKKSYEQMLDKQRQHGYGIERICFTQSQIKDTVQTAEAMRAGVAEMKQNMKRIDIDKLENYQDDMEDLMFEAQEISDMFSRSYNLPEIDEAELEAEFEALGNELPEDTSILDDVMSSQSVPTKQPMDFITKSDGSKEDQKQVMTDEFGLPLFK</sequence>
<dbReference type="InterPro" id="IPR005024">
    <property type="entry name" value="Snf7_fam"/>
</dbReference>
<accession>A0A0C2MQC1</accession>
<proteinExistence type="inferred from homology"/>
<dbReference type="PANTHER" id="PTHR22761:SF12">
    <property type="entry name" value="CHARGED MULTIVESICULAR BODY PROTEIN 5"/>
    <property type="match status" value="1"/>
</dbReference>
<dbReference type="GO" id="GO:0032511">
    <property type="term" value="P:late endosome to vacuole transport via multivesicular body sorting pathway"/>
    <property type="evidence" value="ECO:0007669"/>
    <property type="project" value="TreeGrafter"/>
</dbReference>
<dbReference type="GO" id="GO:0005771">
    <property type="term" value="C:multivesicular body"/>
    <property type="evidence" value="ECO:0007669"/>
    <property type="project" value="TreeGrafter"/>
</dbReference>
<dbReference type="Gene3D" id="6.10.250.1710">
    <property type="match status" value="1"/>
</dbReference>
<dbReference type="EMBL" id="JWZT01004568">
    <property type="protein sequence ID" value="KII63841.1"/>
    <property type="molecule type" value="Genomic_DNA"/>
</dbReference>
<dbReference type="AlphaFoldDB" id="A0A0C2MQC1"/>
<keyword evidence="2 4" id="KW-0175">Coiled coil</keyword>
<comment type="similarity">
    <text evidence="1">Belongs to the SNF7 family.</text>
</comment>
<reference evidence="6 7" key="1">
    <citation type="journal article" date="2014" name="Genome Biol. Evol.">
        <title>The genome of the myxosporean Thelohanellus kitauei shows adaptations to nutrient acquisition within its fish host.</title>
        <authorList>
            <person name="Yang Y."/>
            <person name="Xiong J."/>
            <person name="Zhou Z."/>
            <person name="Huo F."/>
            <person name="Miao W."/>
            <person name="Ran C."/>
            <person name="Liu Y."/>
            <person name="Zhang J."/>
            <person name="Feng J."/>
            <person name="Wang M."/>
            <person name="Wang M."/>
            <person name="Wang L."/>
            <person name="Yao B."/>
        </authorList>
    </citation>
    <scope>NUCLEOTIDE SEQUENCE [LARGE SCALE GENOMIC DNA]</scope>
    <source>
        <strain evidence="6">Wuqing</strain>
    </source>
</reference>
<keyword evidence="7" id="KW-1185">Reference proteome</keyword>
<evidence type="ECO:0000256" key="3">
    <source>
        <dbReference type="ARBA" id="ARBA00041078"/>
    </source>
</evidence>
<feature type="region of interest" description="Disordered" evidence="5">
    <location>
        <begin position="186"/>
        <end position="223"/>
    </location>
</feature>
<dbReference type="OMA" id="APMGHAS"/>
<comment type="caution">
    <text evidence="6">The sequence shown here is derived from an EMBL/GenBank/DDBJ whole genome shotgun (WGS) entry which is preliminary data.</text>
</comment>
<dbReference type="Proteomes" id="UP000031668">
    <property type="component" value="Unassembled WGS sequence"/>
</dbReference>
<feature type="coiled-coil region" evidence="4">
    <location>
        <begin position="21"/>
        <end position="85"/>
    </location>
</feature>
<evidence type="ECO:0000256" key="5">
    <source>
        <dbReference type="SAM" id="MobiDB-lite"/>
    </source>
</evidence>
<organism evidence="6 7">
    <name type="scientific">Thelohanellus kitauei</name>
    <name type="common">Myxosporean</name>
    <dbReference type="NCBI Taxonomy" id="669202"/>
    <lineage>
        <taxon>Eukaryota</taxon>
        <taxon>Metazoa</taxon>
        <taxon>Cnidaria</taxon>
        <taxon>Myxozoa</taxon>
        <taxon>Myxosporea</taxon>
        <taxon>Bivalvulida</taxon>
        <taxon>Platysporina</taxon>
        <taxon>Myxobolidae</taxon>
        <taxon>Thelohanellus</taxon>
    </lineage>
</organism>
<evidence type="ECO:0000313" key="6">
    <source>
        <dbReference type="EMBL" id="KII63841.1"/>
    </source>
</evidence>
<name>A0A0C2MQC1_THEKT</name>
<dbReference type="PANTHER" id="PTHR22761">
    <property type="entry name" value="CHARGED MULTIVESICULAR BODY PROTEIN"/>
    <property type="match status" value="1"/>
</dbReference>
<evidence type="ECO:0000256" key="1">
    <source>
        <dbReference type="ARBA" id="ARBA00006190"/>
    </source>
</evidence>
<evidence type="ECO:0000313" key="7">
    <source>
        <dbReference type="Proteomes" id="UP000031668"/>
    </source>
</evidence>
<dbReference type="OrthoDB" id="3973241at2759"/>
<dbReference type="GO" id="GO:0006900">
    <property type="term" value="P:vesicle budding from membrane"/>
    <property type="evidence" value="ECO:0007669"/>
    <property type="project" value="TreeGrafter"/>
</dbReference>
<dbReference type="Pfam" id="PF03357">
    <property type="entry name" value="Snf7"/>
    <property type="match status" value="1"/>
</dbReference>
<gene>
    <name evidence="6" type="ORF">RF11_12964</name>
</gene>
<protein>
    <recommendedName>
        <fullName evidence="3">Charged multivesicular body protein 5</fullName>
    </recommendedName>
</protein>
<evidence type="ECO:0000256" key="4">
    <source>
        <dbReference type="SAM" id="Coils"/>
    </source>
</evidence>
<evidence type="ECO:0000256" key="2">
    <source>
        <dbReference type="ARBA" id="ARBA00023054"/>
    </source>
</evidence>